<name>A0ABC8YWU6_9POAL</name>
<reference evidence="1 2" key="2">
    <citation type="submission" date="2024-10" db="EMBL/GenBank/DDBJ databases">
        <authorList>
            <person name="Ryan C."/>
        </authorList>
    </citation>
    <scope>NUCLEOTIDE SEQUENCE [LARGE SCALE GENOMIC DNA]</scope>
</reference>
<dbReference type="AlphaFoldDB" id="A0ABC8YWU6"/>
<sequence>MEEEWRVLGDRVRSTLLPIAAGTKTFDFLRLIKAAYLKLATFVYISRRTLMGATELELGGIPMPPPVGHGPVGLIESARLQFENVRRSHASAGHAFVLYGARLGLLQQGDPRWQTWEGHHAAAIQNADGALLGLRLAAASCQAAFDAYLMSTSFPHGSPAWAAWLSAGQSLMLRAVYGVTTAANMVRLMRRAVLPEYIAVSMILYP</sequence>
<dbReference type="EMBL" id="OZ075127">
    <property type="protein sequence ID" value="CAL4951714.1"/>
    <property type="molecule type" value="Genomic_DNA"/>
</dbReference>
<evidence type="ECO:0000313" key="2">
    <source>
        <dbReference type="Proteomes" id="UP001497457"/>
    </source>
</evidence>
<accession>A0ABC8YWU6</accession>
<proteinExistence type="predicted"/>
<gene>
    <name evidence="1" type="ORF">URODEC1_LOCUS39075</name>
</gene>
<keyword evidence="2" id="KW-1185">Reference proteome</keyword>
<organism evidence="1 2">
    <name type="scientific">Urochloa decumbens</name>
    <dbReference type="NCBI Taxonomy" id="240449"/>
    <lineage>
        <taxon>Eukaryota</taxon>
        <taxon>Viridiplantae</taxon>
        <taxon>Streptophyta</taxon>
        <taxon>Embryophyta</taxon>
        <taxon>Tracheophyta</taxon>
        <taxon>Spermatophyta</taxon>
        <taxon>Magnoliopsida</taxon>
        <taxon>Liliopsida</taxon>
        <taxon>Poales</taxon>
        <taxon>Poaceae</taxon>
        <taxon>PACMAD clade</taxon>
        <taxon>Panicoideae</taxon>
        <taxon>Panicodae</taxon>
        <taxon>Paniceae</taxon>
        <taxon>Melinidinae</taxon>
        <taxon>Urochloa</taxon>
    </lineage>
</organism>
<dbReference type="Proteomes" id="UP001497457">
    <property type="component" value="Chromosome 17b"/>
</dbReference>
<reference evidence="2" key="1">
    <citation type="submission" date="2024-06" db="EMBL/GenBank/DDBJ databases">
        <authorList>
            <person name="Ryan C."/>
        </authorList>
    </citation>
    <scope>NUCLEOTIDE SEQUENCE [LARGE SCALE GENOMIC DNA]</scope>
</reference>
<evidence type="ECO:0000313" key="1">
    <source>
        <dbReference type="EMBL" id="CAL4951714.1"/>
    </source>
</evidence>
<protein>
    <submittedName>
        <fullName evidence="1">Uncharacterized protein</fullName>
    </submittedName>
</protein>